<accession>A0ABX6SRR7</accession>
<evidence type="ECO:0008006" key="3">
    <source>
        <dbReference type="Google" id="ProtNLM"/>
    </source>
</evidence>
<dbReference type="InterPro" id="IPR054058">
    <property type="entry name" value="HTH_67"/>
</dbReference>
<gene>
    <name evidence="1" type="ORF">H9L21_13570</name>
</gene>
<dbReference type="Pfam" id="PF21863">
    <property type="entry name" value="HTH_67"/>
    <property type="match status" value="1"/>
</dbReference>
<evidence type="ECO:0000313" key="1">
    <source>
        <dbReference type="EMBL" id="QNL94098.1"/>
    </source>
</evidence>
<dbReference type="EMBL" id="CP060587">
    <property type="protein sequence ID" value="QNL94098.1"/>
    <property type="molecule type" value="Genomic_DNA"/>
</dbReference>
<protein>
    <recommendedName>
        <fullName evidence="3">SalK</fullName>
    </recommendedName>
</protein>
<sequence length="275" mass="29204">MTSRAMWNAIETLHAGVYFAPDSKARYEAAGLKGYWMGYFASRSAALGTPGPALVVATFHGFAPRLVERAVPDAWRLAERDQVLEARYALARGLLDPISHGAAALAPRVRAVLNGVDWAGKPLAAAHADLPVSDDPVVDFWQAVTALREYRGDCHLAVLTAAGLDGAAANALASGTGWAWFADQRTMRGWTEQEWAQAIAGLVTRGWLNADGTGTETGIAARAQLEDATDRVVAAGLDREATSRLVTLEAELVALADDWAAAHPALAPSRTAHAR</sequence>
<dbReference type="RefSeq" id="WP_154596472.1">
    <property type="nucleotide sequence ID" value="NZ_CP060587.1"/>
</dbReference>
<keyword evidence="2" id="KW-1185">Reference proteome</keyword>
<dbReference type="NCBIfam" id="NF047719">
    <property type="entry name" value="SCO6745_fam_HTH"/>
    <property type="match status" value="1"/>
</dbReference>
<proteinExistence type="predicted"/>
<name>A0ABX6SRR7_9ACTN</name>
<organism evidence="1 2">
    <name type="scientific">Aeromicrobium senzhongii</name>
    <dbReference type="NCBI Taxonomy" id="2663859"/>
    <lineage>
        <taxon>Bacteria</taxon>
        <taxon>Bacillati</taxon>
        <taxon>Actinomycetota</taxon>
        <taxon>Actinomycetes</taxon>
        <taxon>Propionibacteriales</taxon>
        <taxon>Nocardioidaceae</taxon>
        <taxon>Aeromicrobium</taxon>
    </lineage>
</organism>
<reference evidence="1 2" key="1">
    <citation type="submission" date="2020-08" db="EMBL/GenBank/DDBJ databases">
        <title>Novel species in genus Aeromicrobium.</title>
        <authorList>
            <person name="Zhang G."/>
        </authorList>
    </citation>
    <scope>NUCLEOTIDE SEQUENCE [LARGE SCALE GENOMIC DNA]</scope>
    <source>
        <strain evidence="2">zg-629</strain>
    </source>
</reference>
<dbReference type="Proteomes" id="UP000515871">
    <property type="component" value="Chromosome"/>
</dbReference>
<evidence type="ECO:0000313" key="2">
    <source>
        <dbReference type="Proteomes" id="UP000515871"/>
    </source>
</evidence>